<dbReference type="EMBL" id="BBRZ01000139">
    <property type="protein sequence ID" value="GAM59306.1"/>
    <property type="molecule type" value="Genomic_DNA"/>
</dbReference>
<proteinExistence type="predicted"/>
<protein>
    <submittedName>
        <fullName evidence="1">Uncharacterized protein</fullName>
    </submittedName>
</protein>
<comment type="caution">
    <text evidence="1">The sequence shown here is derived from an EMBL/GenBank/DDBJ whole genome shotgun (WGS) entry which is preliminary data.</text>
</comment>
<organism evidence="1 2">
    <name type="scientific">Vibrio ishigakensis</name>
    <dbReference type="NCBI Taxonomy" id="1481914"/>
    <lineage>
        <taxon>Bacteria</taxon>
        <taxon>Pseudomonadati</taxon>
        <taxon>Pseudomonadota</taxon>
        <taxon>Gammaproteobacteria</taxon>
        <taxon>Vibrionales</taxon>
        <taxon>Vibrionaceae</taxon>
        <taxon>Vibrio</taxon>
    </lineage>
</organism>
<name>A0A0B8NZB9_9VIBR</name>
<evidence type="ECO:0000313" key="1">
    <source>
        <dbReference type="EMBL" id="GAM59306.1"/>
    </source>
</evidence>
<reference evidence="1 2" key="2">
    <citation type="submission" date="2015-01" db="EMBL/GenBank/DDBJ databases">
        <authorList>
            <consortium name="NBRP consortium"/>
            <person name="Sawabe T."/>
            <person name="Meirelles P."/>
            <person name="Feng G."/>
            <person name="Sayaka M."/>
            <person name="Hattori M."/>
            <person name="Ohkuma M."/>
        </authorList>
    </citation>
    <scope>NUCLEOTIDE SEQUENCE [LARGE SCALE GENOMIC DNA]</scope>
    <source>
        <strain evidence="2">JCM 19231</strain>
    </source>
</reference>
<evidence type="ECO:0000313" key="2">
    <source>
        <dbReference type="Proteomes" id="UP000031671"/>
    </source>
</evidence>
<dbReference type="AlphaFoldDB" id="A0A0B8NZB9"/>
<accession>A0A0B8NZB9</accession>
<keyword evidence="2" id="KW-1185">Reference proteome</keyword>
<reference evidence="1 2" key="1">
    <citation type="submission" date="2015-01" db="EMBL/GenBank/DDBJ databases">
        <title>Vibrio sp. C1 JCM 19231 whole genome shotgun sequence.</title>
        <authorList>
            <person name="Sawabe T."/>
            <person name="Meirelles P."/>
            <person name="Feng G."/>
            <person name="Sayaka M."/>
            <person name="Hattori M."/>
            <person name="Ohkuma M."/>
        </authorList>
    </citation>
    <scope>NUCLEOTIDE SEQUENCE [LARGE SCALE GENOMIC DNA]</scope>
    <source>
        <strain evidence="2">JCM 19231</strain>
    </source>
</reference>
<sequence>MALTSAGEMLFHRAIEMLSIGDKIERELGSLVDPTFE</sequence>
<gene>
    <name evidence="1" type="ORF">JCM19231_1469</name>
</gene>
<dbReference type="Proteomes" id="UP000031671">
    <property type="component" value="Unassembled WGS sequence"/>
</dbReference>